<name>A0A4P6ZYJ6_9BACL</name>
<dbReference type="KEGG" id="panc:E2636_11700"/>
<dbReference type="Pfam" id="PF08486">
    <property type="entry name" value="SpoIID"/>
    <property type="match status" value="1"/>
</dbReference>
<dbReference type="Pfam" id="PF04122">
    <property type="entry name" value="CW_binding_2"/>
    <property type="match status" value="3"/>
</dbReference>
<reference evidence="2 3" key="1">
    <citation type="submission" date="2019-03" db="EMBL/GenBank/DDBJ databases">
        <title>Complete genome sequence of Paenisporosarcina antarctica CGMCC 1.6503T.</title>
        <authorList>
            <person name="Rong J.-C."/>
            <person name="Chi N.-Y."/>
            <person name="Zhang Q.-F."/>
        </authorList>
    </citation>
    <scope>NUCLEOTIDE SEQUENCE [LARGE SCALE GENOMIC DNA]</scope>
    <source>
        <strain evidence="2 3">CGMCC 1.6503</strain>
    </source>
</reference>
<dbReference type="InterPro" id="IPR013693">
    <property type="entry name" value="SpoIID/LytB_N"/>
</dbReference>
<dbReference type="NCBIfam" id="TIGR02669">
    <property type="entry name" value="SpoIID_LytB"/>
    <property type="match status" value="1"/>
</dbReference>
<accession>A0A4P6ZYJ6</accession>
<dbReference type="PANTHER" id="PTHR30032:SF8">
    <property type="entry name" value="GERMINATION-SPECIFIC N-ACETYLMURAMOYL-L-ALANINE AMIDASE"/>
    <property type="match status" value="1"/>
</dbReference>
<evidence type="ECO:0000313" key="3">
    <source>
        <dbReference type="Proteomes" id="UP000294292"/>
    </source>
</evidence>
<evidence type="ECO:0000313" key="2">
    <source>
        <dbReference type="EMBL" id="QBP41770.1"/>
    </source>
</evidence>
<gene>
    <name evidence="2" type="ORF">E2636_11700</name>
</gene>
<dbReference type="EMBL" id="CP038015">
    <property type="protein sequence ID" value="QBP41770.1"/>
    <property type="molecule type" value="Genomic_DNA"/>
</dbReference>
<dbReference type="RefSeq" id="WP_134210346.1">
    <property type="nucleotide sequence ID" value="NZ_CP038015.1"/>
</dbReference>
<dbReference type="OrthoDB" id="9794671at2"/>
<dbReference type="InterPro" id="IPR013486">
    <property type="entry name" value="SpoIID/LytB"/>
</dbReference>
<sequence length="799" mass="87663">MSNLLLKWILSITLIFTILHIFNFSTPVYAASDTENFIVKVKLTNNLGPSKTYQFIPKGDTVLKEDTNIVLKKDMTYKLAIQNSKIALYEGSKLLKNNLTILTLEPKVYANENFVLLENMKSTIKRPHIGTIIFGLTTISNSQYLQPINHLGFEDYLKGVLPGEMPASWGTTGGQQALRAQAVAARSYIFAKMNGNSQLEIDDTINFQVYQGFVWDAEHSPNYVSANQYTTSAVDSTKGMIMTYQKSNGSKGFVTAFFSASNGGQTELPQQYWSSGLPYINTSQNDPYDQYKWTAPLQFKKQQLTITDDIDFTNPASWWSTTSENNYLLENAPKSVTAFSKFKLQALKEAKAIDATIESIKIDSINSINTTEYTNTGKVQDITFNLSYFARNTNLDNSLYYSMELGAQSETLAGVSRYDTAVEIARRGWTGKRDHAVLGRGDLPVDALAGSVLAYKLDTPVLLTRTSSLPASVKDYLKETLNPGATVYILGGTIAISPAVETELKQMGYKFKRVAGKSRTDTSLEIAKIVGGTTNSVFFATGNEKSSDALSISPYAARNQMPIIIQQGTKLSQATADYLKSSGTTTANLIGGADVVSSGVETTLKKAGYATDRTFGTSRVDTSIAINKKFVMPGDSLAIGNAYSFVDALAGSVLSAKKNSPILLLHPDPNKLPVEYLDTVKQPKTLFYLGGESVVSKDMKYSLSKYIGGTLKKFTTEFKLTGPQLRYLLGGTVLMSTDFKVKNDTVNKEFSLNGTGYGHGIGMSQYGAYGRSKAGKTAEEILEFYYQGISIEQAKDYIK</sequence>
<dbReference type="GO" id="GO:0030288">
    <property type="term" value="C:outer membrane-bounded periplasmic space"/>
    <property type="evidence" value="ECO:0007669"/>
    <property type="project" value="TreeGrafter"/>
</dbReference>
<dbReference type="AlphaFoldDB" id="A0A4P6ZYJ6"/>
<dbReference type="Proteomes" id="UP000294292">
    <property type="component" value="Chromosome"/>
</dbReference>
<dbReference type="PANTHER" id="PTHR30032">
    <property type="entry name" value="N-ACETYLMURAMOYL-L-ALANINE AMIDASE-RELATED"/>
    <property type="match status" value="1"/>
</dbReference>
<proteinExistence type="predicted"/>
<dbReference type="InterPro" id="IPR007253">
    <property type="entry name" value="Cell_wall-bd_2"/>
</dbReference>
<dbReference type="GO" id="GO:0030435">
    <property type="term" value="P:sporulation resulting in formation of a cellular spore"/>
    <property type="evidence" value="ECO:0007669"/>
    <property type="project" value="InterPro"/>
</dbReference>
<feature type="domain" description="Sporulation stage II protein D amidase enhancer LytB N-terminal" evidence="1">
    <location>
        <begin position="143"/>
        <end position="244"/>
    </location>
</feature>
<protein>
    <submittedName>
        <fullName evidence="2">SpoIID/LytB domain-containing protein</fullName>
    </submittedName>
</protein>
<dbReference type="InterPro" id="IPR051922">
    <property type="entry name" value="Bact_Sporulation_Assoc"/>
</dbReference>
<dbReference type="Gene3D" id="3.40.50.12090">
    <property type="match status" value="1"/>
</dbReference>
<evidence type="ECO:0000259" key="1">
    <source>
        <dbReference type="Pfam" id="PF08486"/>
    </source>
</evidence>
<keyword evidence="3" id="KW-1185">Reference proteome</keyword>
<organism evidence="2 3">
    <name type="scientific">Paenisporosarcina antarctica</name>
    <dbReference type="NCBI Taxonomy" id="417367"/>
    <lineage>
        <taxon>Bacteria</taxon>
        <taxon>Bacillati</taxon>
        <taxon>Bacillota</taxon>
        <taxon>Bacilli</taxon>
        <taxon>Bacillales</taxon>
        <taxon>Caryophanaceae</taxon>
        <taxon>Paenisporosarcina</taxon>
    </lineage>
</organism>